<dbReference type="InterPro" id="IPR008207">
    <property type="entry name" value="Sig_transdc_His_kin_Hpt_dom"/>
</dbReference>
<evidence type="ECO:0000313" key="11">
    <source>
        <dbReference type="Proteomes" id="UP000500826"/>
    </source>
</evidence>
<feature type="modified residue" description="4-aspartylphosphate" evidence="5">
    <location>
        <position position="275"/>
    </location>
</feature>
<evidence type="ECO:0000256" key="1">
    <source>
        <dbReference type="ARBA" id="ARBA00022553"/>
    </source>
</evidence>
<reference evidence="10 11" key="1">
    <citation type="submission" date="2020-05" db="EMBL/GenBank/DDBJ databases">
        <title>Ramlibacter rhizophilus sp. nov., isolated from rhizosphere soil of national flower Mugunghwa from South Korea.</title>
        <authorList>
            <person name="Zheng-Fei Y."/>
            <person name="Huan T."/>
        </authorList>
    </citation>
    <scope>NUCLEOTIDE SEQUENCE [LARGE SCALE GENOMIC DNA]</scope>
    <source>
        <strain evidence="10 11">H242</strain>
    </source>
</reference>
<feature type="compositionally biased region" description="Polar residues" evidence="6">
    <location>
        <begin position="597"/>
        <end position="607"/>
    </location>
</feature>
<feature type="compositionally biased region" description="Basic and acidic residues" evidence="6">
    <location>
        <begin position="508"/>
        <end position="524"/>
    </location>
</feature>
<sequence>MITDCNMPRMSGFELARAIRAREAQMGLPRTPILGCTANALADAALDCRNAGMDDSVTKPVALEDLCAQLDRWLALPSMQGMQDTQPGVGGALPLVQMPPPRTDGLVDLALLETVAGGNPAALAQVIADFRRANEDDAAELRRAARRDDFAEVVHYAHRVRGASAMLGATMLADASASVQEAAATHRAGDVHAAMQEFEMELLRLNNYGHPALTPAEATKRPIRLVLADDHDVVRAGIKALLSRIEGVEVVGEAADGQRLVELTAALGPDIVLTDIQMPVMDGLAAVSWIHEHHPAIRLVVLSMHEEVSLVRDAMARGACGYLMKNAPGIEVEHAVRSVMDRGNYFSPTIAQRLLRGPSATEPADLTERQRDILRMLAQGLAAKEIAFQLGLSTKTVDMHRSRLMARLKINDWPAWCATPCARAWSRPERQGPRQRMTVAARAASQPGTARARNGSDTNGPCAISQPEARSRAHSSLLASPAPTVRTAAARIVHRARQPVAHRAVAQRPRERAASHPQFRERGIRQRLQRGHPHVLHRDRDLEAPHAQARDVLQRDAAKAAGDGARHLQDHPVGTDLLLHRQQLDAVDQPGSAGHSAGSSTEMGNSSPRWCHLRLRAIAFSSISIARSPPRPRAAMQGMKCEADRQPSEGWFHDGLTSMLATAPVAGARSARTAAGTRRRRTHRRSRGG</sequence>
<dbReference type="Pfam" id="PF01627">
    <property type="entry name" value="Hpt"/>
    <property type="match status" value="1"/>
</dbReference>
<dbReference type="PROSITE" id="PS50043">
    <property type="entry name" value="HTH_LUXR_2"/>
    <property type="match status" value="1"/>
</dbReference>
<dbReference type="CDD" id="cd06170">
    <property type="entry name" value="LuxR_C_like"/>
    <property type="match status" value="1"/>
</dbReference>
<feature type="modified residue" description="Phosphohistidine" evidence="4">
    <location>
        <position position="158"/>
    </location>
</feature>
<dbReference type="InterPro" id="IPR058245">
    <property type="entry name" value="NreC/VraR/RcsB-like_REC"/>
</dbReference>
<dbReference type="PRINTS" id="PR00038">
    <property type="entry name" value="HTHLUXR"/>
</dbReference>
<dbReference type="EMBL" id="CP053418">
    <property type="protein sequence ID" value="QJW85325.1"/>
    <property type="molecule type" value="Genomic_DNA"/>
</dbReference>
<dbReference type="PROSITE" id="PS00622">
    <property type="entry name" value="HTH_LUXR_1"/>
    <property type="match status" value="1"/>
</dbReference>
<dbReference type="PANTHER" id="PTHR43214">
    <property type="entry name" value="TWO-COMPONENT RESPONSE REGULATOR"/>
    <property type="match status" value="1"/>
</dbReference>
<accession>A0ABX6P7H8</accession>
<dbReference type="SUPFAM" id="SSF52172">
    <property type="entry name" value="CheY-like"/>
    <property type="match status" value="2"/>
</dbReference>
<dbReference type="InterPro" id="IPR036641">
    <property type="entry name" value="HPT_dom_sf"/>
</dbReference>
<name>A0ABX6P7H8_9BURK</name>
<evidence type="ECO:0000256" key="4">
    <source>
        <dbReference type="PROSITE-ProRule" id="PRU00110"/>
    </source>
</evidence>
<feature type="domain" description="HTH luxR-type" evidence="7">
    <location>
        <begin position="359"/>
        <end position="424"/>
    </location>
</feature>
<feature type="region of interest" description="Disordered" evidence="6">
    <location>
        <begin position="497"/>
        <end position="544"/>
    </location>
</feature>
<dbReference type="PROSITE" id="PS50894">
    <property type="entry name" value="HPT"/>
    <property type="match status" value="1"/>
</dbReference>
<feature type="compositionally biased region" description="Basic residues" evidence="6">
    <location>
        <begin position="677"/>
        <end position="689"/>
    </location>
</feature>
<evidence type="ECO:0000256" key="5">
    <source>
        <dbReference type="PROSITE-ProRule" id="PRU00169"/>
    </source>
</evidence>
<proteinExistence type="predicted"/>
<evidence type="ECO:0000259" key="7">
    <source>
        <dbReference type="PROSITE" id="PS50043"/>
    </source>
</evidence>
<feature type="domain" description="Response regulatory" evidence="8">
    <location>
        <begin position="224"/>
        <end position="340"/>
    </location>
</feature>
<organism evidence="10 11">
    <name type="scientific">Ramlibacter terrae</name>
    <dbReference type="NCBI Taxonomy" id="2732511"/>
    <lineage>
        <taxon>Bacteria</taxon>
        <taxon>Pseudomonadati</taxon>
        <taxon>Pseudomonadota</taxon>
        <taxon>Betaproteobacteria</taxon>
        <taxon>Burkholderiales</taxon>
        <taxon>Comamonadaceae</taxon>
        <taxon>Ramlibacter</taxon>
    </lineage>
</organism>
<feature type="domain" description="Response regulatory" evidence="8">
    <location>
        <begin position="1"/>
        <end position="74"/>
    </location>
</feature>
<gene>
    <name evidence="10" type="ORF">HK414_23900</name>
</gene>
<dbReference type="Pfam" id="PF00196">
    <property type="entry name" value="GerE"/>
    <property type="match status" value="1"/>
</dbReference>
<dbReference type="Pfam" id="PF00072">
    <property type="entry name" value="Response_reg"/>
    <property type="match status" value="2"/>
</dbReference>
<evidence type="ECO:0000259" key="8">
    <source>
        <dbReference type="PROSITE" id="PS50110"/>
    </source>
</evidence>
<dbReference type="PROSITE" id="PS50110">
    <property type="entry name" value="RESPONSE_REGULATORY"/>
    <property type="match status" value="2"/>
</dbReference>
<dbReference type="InterPro" id="IPR001789">
    <property type="entry name" value="Sig_transdc_resp-reg_receiver"/>
</dbReference>
<feature type="region of interest" description="Disordered" evidence="6">
    <location>
        <begin position="443"/>
        <end position="477"/>
    </location>
</feature>
<evidence type="ECO:0000256" key="6">
    <source>
        <dbReference type="SAM" id="MobiDB-lite"/>
    </source>
</evidence>
<keyword evidence="3" id="KW-0238">DNA-binding</keyword>
<evidence type="ECO:0000259" key="9">
    <source>
        <dbReference type="PROSITE" id="PS50894"/>
    </source>
</evidence>
<feature type="domain" description="HPt" evidence="9">
    <location>
        <begin position="119"/>
        <end position="220"/>
    </location>
</feature>
<dbReference type="SUPFAM" id="SSF46894">
    <property type="entry name" value="C-terminal effector domain of the bipartite response regulators"/>
    <property type="match status" value="1"/>
</dbReference>
<keyword evidence="2" id="KW-0902">Two-component regulatory system</keyword>
<feature type="compositionally biased region" description="Low complexity" evidence="6">
    <location>
        <begin position="666"/>
        <end position="676"/>
    </location>
</feature>
<feature type="compositionally biased region" description="Basic residues" evidence="6">
    <location>
        <begin position="525"/>
        <end position="535"/>
    </location>
</feature>
<dbReference type="InterPro" id="IPR016032">
    <property type="entry name" value="Sig_transdc_resp-reg_C-effctor"/>
</dbReference>
<reference evidence="10 11" key="2">
    <citation type="submission" date="2020-05" db="EMBL/GenBank/DDBJ databases">
        <authorList>
            <person name="Khan S.A."/>
            <person name="Jeon C.O."/>
            <person name="Chun B.H."/>
        </authorList>
    </citation>
    <scope>NUCLEOTIDE SEQUENCE [LARGE SCALE GENOMIC DNA]</scope>
    <source>
        <strain evidence="10 11">H242</strain>
    </source>
</reference>
<dbReference type="Gene3D" id="1.20.120.160">
    <property type="entry name" value="HPT domain"/>
    <property type="match status" value="1"/>
</dbReference>
<dbReference type="PANTHER" id="PTHR43214:SF43">
    <property type="entry name" value="TWO-COMPONENT RESPONSE REGULATOR"/>
    <property type="match status" value="1"/>
</dbReference>
<evidence type="ECO:0000256" key="2">
    <source>
        <dbReference type="ARBA" id="ARBA00023012"/>
    </source>
</evidence>
<dbReference type="SMART" id="SM00448">
    <property type="entry name" value="REC"/>
    <property type="match status" value="1"/>
</dbReference>
<keyword evidence="11" id="KW-1185">Reference proteome</keyword>
<feature type="modified residue" description="4-aspartylphosphate" evidence="5">
    <location>
        <position position="4"/>
    </location>
</feature>
<dbReference type="CDD" id="cd17535">
    <property type="entry name" value="REC_NarL-like"/>
    <property type="match status" value="1"/>
</dbReference>
<feature type="region of interest" description="Disordered" evidence="6">
    <location>
        <begin position="588"/>
        <end position="607"/>
    </location>
</feature>
<dbReference type="Gene3D" id="3.40.50.2300">
    <property type="match status" value="2"/>
</dbReference>
<keyword evidence="1 5" id="KW-0597">Phosphoprotein</keyword>
<dbReference type="InterPro" id="IPR011006">
    <property type="entry name" value="CheY-like_superfamily"/>
</dbReference>
<feature type="region of interest" description="Disordered" evidence="6">
    <location>
        <begin position="662"/>
        <end position="689"/>
    </location>
</feature>
<evidence type="ECO:0000313" key="10">
    <source>
        <dbReference type="EMBL" id="QJW85325.1"/>
    </source>
</evidence>
<dbReference type="InterPro" id="IPR000792">
    <property type="entry name" value="Tscrpt_reg_LuxR_C"/>
</dbReference>
<dbReference type="SUPFAM" id="SSF47226">
    <property type="entry name" value="Histidine-containing phosphotransfer domain, HPT domain"/>
    <property type="match status" value="1"/>
</dbReference>
<dbReference type="Proteomes" id="UP000500826">
    <property type="component" value="Chromosome"/>
</dbReference>
<dbReference type="SMART" id="SM00421">
    <property type="entry name" value="HTH_LUXR"/>
    <property type="match status" value="1"/>
</dbReference>
<protein>
    <submittedName>
        <fullName evidence="10">Response regulator</fullName>
    </submittedName>
</protein>
<evidence type="ECO:0000256" key="3">
    <source>
        <dbReference type="ARBA" id="ARBA00023125"/>
    </source>
</evidence>
<dbReference type="InterPro" id="IPR039420">
    <property type="entry name" value="WalR-like"/>
</dbReference>
<dbReference type="CDD" id="cd17546">
    <property type="entry name" value="REC_hyHK_CKI1_RcsC-like"/>
    <property type="match status" value="1"/>
</dbReference>